<dbReference type="EMBL" id="KL648145">
    <property type="protein sequence ID" value="KEY71833.1"/>
    <property type="molecule type" value="Genomic_DNA"/>
</dbReference>
<dbReference type="Proteomes" id="UP000028045">
    <property type="component" value="Unassembled WGS sequence"/>
</dbReference>
<dbReference type="HOGENOM" id="CLU_2051205_0_0_1"/>
<sequence length="136" mass="15544">MREIIREEDVVETDEENEIMAELGSKLLEDENWRSTHVGVMLDVLNRHRDMRLGDAFIVTDERVFFLDILTIAFENTGKPVPALHCDGRMDPDKRNSVLGVFNAAMEPRVLSPRLREGVKNVTDWDLGQLNPGKIL</sequence>
<accession>A0A084B2Q4</accession>
<evidence type="ECO:0000313" key="1">
    <source>
        <dbReference type="EMBL" id="KEY71833.1"/>
    </source>
</evidence>
<organism evidence="1 2">
    <name type="scientific">Stachybotrys chartarum (strain CBS 109288 / IBT 7711)</name>
    <name type="common">Toxic black mold</name>
    <name type="synonym">Stilbospora chartarum</name>
    <dbReference type="NCBI Taxonomy" id="1280523"/>
    <lineage>
        <taxon>Eukaryota</taxon>
        <taxon>Fungi</taxon>
        <taxon>Dikarya</taxon>
        <taxon>Ascomycota</taxon>
        <taxon>Pezizomycotina</taxon>
        <taxon>Sordariomycetes</taxon>
        <taxon>Hypocreomycetidae</taxon>
        <taxon>Hypocreales</taxon>
        <taxon>Stachybotryaceae</taxon>
        <taxon>Stachybotrys</taxon>
    </lineage>
</organism>
<proteinExistence type="predicted"/>
<name>A0A084B2Q4_STACB</name>
<protein>
    <submittedName>
        <fullName evidence="1">Uncharacterized protein</fullName>
    </submittedName>
</protein>
<evidence type="ECO:0000313" key="2">
    <source>
        <dbReference type="Proteomes" id="UP000028045"/>
    </source>
</evidence>
<keyword evidence="2" id="KW-1185">Reference proteome</keyword>
<gene>
    <name evidence="1" type="ORF">S7711_10999</name>
</gene>
<reference evidence="1 2" key="1">
    <citation type="journal article" date="2014" name="BMC Genomics">
        <title>Comparative genome sequencing reveals chemotype-specific gene clusters in the toxigenic black mold Stachybotrys.</title>
        <authorList>
            <person name="Semeiks J."/>
            <person name="Borek D."/>
            <person name="Otwinowski Z."/>
            <person name="Grishin N.V."/>
        </authorList>
    </citation>
    <scope>NUCLEOTIDE SEQUENCE [LARGE SCALE GENOMIC DNA]</scope>
    <source>
        <strain evidence="2">CBS 109288 / IBT 7711</strain>
    </source>
</reference>
<dbReference type="AlphaFoldDB" id="A0A084B2Q4"/>